<organism evidence="4 5">
    <name type="scientific">Pseudomonas knackmussii</name>
    <dbReference type="NCBI Taxonomy" id="65741"/>
    <lineage>
        <taxon>Bacteria</taxon>
        <taxon>Pseudomonadati</taxon>
        <taxon>Pseudomonadota</taxon>
        <taxon>Gammaproteobacteria</taxon>
        <taxon>Pseudomonadales</taxon>
        <taxon>Pseudomonadaceae</taxon>
        <taxon>Pseudomonas</taxon>
    </lineage>
</organism>
<sequence>MNQSFDAFPAQPFGENSVPSSLKGLIAMFIRSFLAIAVSLVAIGQTQAADSYITTEQFGTANTLTASQAGDSLGIAVSQGGSDNEISIDQSGQGSTIRSNQQGEGNYQRVYQYNSYEEHSGNHSATIDQIGGYNTAVILQGDDAWHAASITQDGDRNTLTLEQSVRVNSFLGSQSGTGNQAAVIQEGGASAEISQTGTNNALNLHQTAWPFGASTSITQTGDANVADVRQTDAGRYSGGDVNLTQSGAANEAEIDATGAWSVLDFAQSGTGNHLTVDQSGRNTSITGTSNGDNNRVDIDQTGDVNVLELVQDGSDNVIEARQGGWWGEGDIGTISQIGTANFASLTQNLTTQGSPTNVATILQNGMNNSATVVQGQ</sequence>
<dbReference type="EMBL" id="CP096208">
    <property type="protein sequence ID" value="UPQ84535.1"/>
    <property type="molecule type" value="Genomic_DNA"/>
</dbReference>
<keyword evidence="5" id="KW-1185">Reference proteome</keyword>
<evidence type="ECO:0000313" key="4">
    <source>
        <dbReference type="EMBL" id="UPQ84535.1"/>
    </source>
</evidence>
<evidence type="ECO:0008006" key="6">
    <source>
        <dbReference type="Google" id="ProtNLM"/>
    </source>
</evidence>
<protein>
    <recommendedName>
        <fullName evidence="6">Curlin associated repeat-containing protein</fullName>
    </recommendedName>
</protein>
<dbReference type="Proteomes" id="UP000831189">
    <property type="component" value="Chromosome"/>
</dbReference>
<reference evidence="4 5" key="1">
    <citation type="submission" date="2022-04" db="EMBL/GenBank/DDBJ databases">
        <title>Pseudomonas knackmussii B09-2.</title>
        <authorList>
            <person name="Deng Y."/>
        </authorList>
    </citation>
    <scope>NUCLEOTIDE SEQUENCE [LARGE SCALE GENOMIC DNA]</scope>
    <source>
        <strain evidence="4 5">B09-2</strain>
    </source>
</reference>
<dbReference type="InterPro" id="IPR009742">
    <property type="entry name" value="Curlin_rpt"/>
</dbReference>
<feature type="region of interest" description="Disordered" evidence="3">
    <location>
        <begin position="84"/>
        <end position="104"/>
    </location>
</feature>
<evidence type="ECO:0000256" key="2">
    <source>
        <dbReference type="ARBA" id="ARBA00022729"/>
    </source>
</evidence>
<evidence type="ECO:0000256" key="1">
    <source>
        <dbReference type="ARBA" id="ARBA00009766"/>
    </source>
</evidence>
<accession>A0ABY4KYV1</accession>
<comment type="similarity">
    <text evidence="1">Belongs to the CsgA/CsgB family.</text>
</comment>
<evidence type="ECO:0000256" key="3">
    <source>
        <dbReference type="SAM" id="MobiDB-lite"/>
    </source>
</evidence>
<dbReference type="Pfam" id="PF07012">
    <property type="entry name" value="Curlin_rpt"/>
    <property type="match status" value="1"/>
</dbReference>
<proteinExistence type="inferred from homology"/>
<name>A0ABY4KYV1_9PSED</name>
<gene>
    <name evidence="4" type="ORF">M0M42_09210</name>
</gene>
<evidence type="ECO:0000313" key="5">
    <source>
        <dbReference type="Proteomes" id="UP000831189"/>
    </source>
</evidence>
<keyword evidence="2" id="KW-0732">Signal</keyword>